<keyword evidence="4" id="KW-1003">Cell membrane</keyword>
<sequence length="393" mass="43234">MINNHWKYNLTIITLLIFITELATDIYVPSLPRIASAFNTSEYKVMLTVSINLMGLSLSGLLYGPLSDAIGRKKVLLLGITIFCFSSLFCIYVSTIELIVFWRLLQGIGGGASVTVGLATISDIYKGNERAKMMSRLNMVVAFSPALGPIIGSQIAAYDNRWYLPLAIIPSLAFPVLLLLITLFNETLTQTNIGINFNNIKASFKEVLSNKNFICYLLIQSLTFGWLWADIVNLPFIFIKDMNVPTERYGYYIIANVTVYIIGIVANQKLVQFKGPEKMILYGIVLILFSGISLTFGTIYFTLTAYIVLLLKLPAAIGVGFTLGNASALSLMQITNYGTASAIIGSTEMLLGSLGIKIISYLYNGTILPLSILVVVFSLISLLIFQKIKSPTV</sequence>
<dbReference type="NCBIfam" id="TIGR00710">
    <property type="entry name" value="efflux_Bcr_CflA"/>
    <property type="match status" value="1"/>
</dbReference>
<evidence type="ECO:0000256" key="4">
    <source>
        <dbReference type="ARBA" id="ARBA00022475"/>
    </source>
</evidence>
<dbReference type="Pfam" id="PF07690">
    <property type="entry name" value="MFS_1"/>
    <property type="match status" value="1"/>
</dbReference>
<dbReference type="GO" id="GO:0042910">
    <property type="term" value="F:xenobiotic transmembrane transporter activity"/>
    <property type="evidence" value="ECO:0007669"/>
    <property type="project" value="InterPro"/>
</dbReference>
<dbReference type="SUPFAM" id="SSF103473">
    <property type="entry name" value="MFS general substrate transporter"/>
    <property type="match status" value="1"/>
</dbReference>
<keyword evidence="13" id="KW-1185">Reference proteome</keyword>
<comment type="similarity">
    <text evidence="2 8">Belongs to the major facilitator superfamily. Bcr/CmlA family.</text>
</comment>
<reference evidence="10 12" key="1">
    <citation type="submission" date="2015-02" db="EMBL/GenBank/DDBJ databases">
        <title>Genome Sequencing of Rickettsiales.</title>
        <authorList>
            <person name="Daugherty S.C."/>
            <person name="Su Q."/>
            <person name="Abolude K."/>
            <person name="Beier-Sexton M."/>
            <person name="Carlyon J.A."/>
            <person name="Carter R."/>
            <person name="Day N.P."/>
            <person name="Dumler S.J."/>
            <person name="Dyachenko V."/>
            <person name="Godinez A."/>
            <person name="Kurtti T.J."/>
            <person name="Lichay M."/>
            <person name="Mullins K.E."/>
            <person name="Ott S."/>
            <person name="Pappas-Brown V."/>
            <person name="Paris D.H."/>
            <person name="Patel P."/>
            <person name="Richards A.L."/>
            <person name="Sadzewicz L."/>
            <person name="Sears K."/>
            <person name="Seidman D."/>
            <person name="Sengamalay N."/>
            <person name="Stenos J."/>
            <person name="Tallon L.J."/>
            <person name="Vincent G."/>
            <person name="Fraser C.M."/>
            <person name="Munderloh U."/>
            <person name="Dunning-Hotopp J.C."/>
        </authorList>
    </citation>
    <scope>NUCLEOTIDE SEQUENCE [LARGE SCALE GENOMIC DNA]</scope>
    <source>
        <strain evidence="10 12">Gilliam</strain>
    </source>
</reference>
<keyword evidence="7 8" id="KW-0472">Membrane</keyword>
<feature type="transmembrane region" description="Helical" evidence="8">
    <location>
        <begin position="307"/>
        <end position="328"/>
    </location>
</feature>
<feature type="domain" description="Major facilitator superfamily (MFS) profile" evidence="9">
    <location>
        <begin position="9"/>
        <end position="389"/>
    </location>
</feature>
<gene>
    <name evidence="11" type="primary">bcr|cflA</name>
    <name evidence="11" type="ORF">GILLIAM_02507</name>
    <name evidence="10" type="ORF">OTSGILL_0894</name>
</gene>
<feature type="transmembrane region" description="Helical" evidence="8">
    <location>
        <begin position="162"/>
        <end position="184"/>
    </location>
</feature>
<reference evidence="11" key="2">
    <citation type="submission" date="2018-03" db="EMBL/GenBank/DDBJ databases">
        <authorList>
            <person name="Keele B.F."/>
        </authorList>
    </citation>
    <scope>NUCLEOTIDE SEQUENCE [LARGE SCALE GENOMIC DNA]</scope>
    <source>
        <strain evidence="11">Gilliam</strain>
    </source>
</reference>
<dbReference type="GO" id="GO:1990961">
    <property type="term" value="P:xenobiotic detoxification by transmembrane export across the plasma membrane"/>
    <property type="evidence" value="ECO:0007669"/>
    <property type="project" value="InterPro"/>
</dbReference>
<evidence type="ECO:0000256" key="2">
    <source>
        <dbReference type="ARBA" id="ARBA00006236"/>
    </source>
</evidence>
<dbReference type="GO" id="GO:0005886">
    <property type="term" value="C:plasma membrane"/>
    <property type="evidence" value="ECO:0007669"/>
    <property type="project" value="UniProtKB-SubCell"/>
</dbReference>
<dbReference type="PANTHER" id="PTHR23502">
    <property type="entry name" value="MAJOR FACILITATOR SUPERFAMILY"/>
    <property type="match status" value="1"/>
</dbReference>
<accession>A0A0F3MC85</accession>
<evidence type="ECO:0000256" key="6">
    <source>
        <dbReference type="ARBA" id="ARBA00022989"/>
    </source>
</evidence>
<dbReference type="Proteomes" id="UP000033769">
    <property type="component" value="Unassembled WGS sequence"/>
</dbReference>
<dbReference type="InterPro" id="IPR036259">
    <property type="entry name" value="MFS_trans_sf"/>
</dbReference>
<organism evidence="10 12">
    <name type="scientific">Orientia tsutsugamushi str. Gilliam</name>
    <dbReference type="NCBI Taxonomy" id="1359184"/>
    <lineage>
        <taxon>Bacteria</taxon>
        <taxon>Pseudomonadati</taxon>
        <taxon>Pseudomonadota</taxon>
        <taxon>Alphaproteobacteria</taxon>
        <taxon>Rickettsiales</taxon>
        <taxon>Rickettsiaceae</taxon>
        <taxon>Rickettsieae</taxon>
        <taxon>Orientia</taxon>
    </lineage>
</organism>
<feature type="transmembrane region" description="Helical" evidence="8">
    <location>
        <begin position="367"/>
        <end position="385"/>
    </location>
</feature>
<evidence type="ECO:0000259" key="9">
    <source>
        <dbReference type="PROSITE" id="PS50850"/>
    </source>
</evidence>
<evidence type="ECO:0000313" key="11">
    <source>
        <dbReference type="EMBL" id="SPR12440.1"/>
    </source>
</evidence>
<keyword evidence="8" id="KW-0997">Cell inner membrane</keyword>
<dbReference type="InterPro" id="IPR011701">
    <property type="entry name" value="MFS"/>
</dbReference>
<evidence type="ECO:0000256" key="3">
    <source>
        <dbReference type="ARBA" id="ARBA00022448"/>
    </source>
</evidence>
<name>A0A0F3MC85_ORITS</name>
<keyword evidence="6 8" id="KW-1133">Transmembrane helix</keyword>
<dbReference type="InterPro" id="IPR020846">
    <property type="entry name" value="MFS_dom"/>
</dbReference>
<comment type="subcellular location">
    <subcellularLocation>
        <location evidence="1 8">Cell inner membrane</location>
        <topology evidence="1 8">Multi-pass membrane protein</topology>
    </subcellularLocation>
</comment>
<dbReference type="RefSeq" id="WP_047220450.1">
    <property type="nucleotide sequence ID" value="NZ_LS398551.1"/>
</dbReference>
<dbReference type="PROSITE" id="PS50850">
    <property type="entry name" value="MFS"/>
    <property type="match status" value="1"/>
</dbReference>
<evidence type="ECO:0000256" key="7">
    <source>
        <dbReference type="ARBA" id="ARBA00023136"/>
    </source>
</evidence>
<dbReference type="InterPro" id="IPR004812">
    <property type="entry name" value="Efflux_drug-R_Bcr/CmlA"/>
</dbReference>
<evidence type="ECO:0000256" key="5">
    <source>
        <dbReference type="ARBA" id="ARBA00022692"/>
    </source>
</evidence>
<feature type="transmembrane region" description="Helical" evidence="8">
    <location>
        <begin position="43"/>
        <end position="63"/>
    </location>
</feature>
<dbReference type="PATRIC" id="fig|1359184.3.peg.3300"/>
<feature type="transmembrane region" description="Helical" evidence="8">
    <location>
        <begin position="137"/>
        <end position="156"/>
    </location>
</feature>
<dbReference type="AlphaFoldDB" id="A0A0F3MC85"/>
<feature type="transmembrane region" description="Helical" evidence="8">
    <location>
        <begin position="340"/>
        <end position="361"/>
    </location>
</feature>
<evidence type="ECO:0000256" key="1">
    <source>
        <dbReference type="ARBA" id="ARBA00004429"/>
    </source>
</evidence>
<feature type="transmembrane region" description="Helical" evidence="8">
    <location>
        <begin position="249"/>
        <end position="267"/>
    </location>
</feature>
<dbReference type="CDD" id="cd17320">
    <property type="entry name" value="MFS_MdfA_MDR_like"/>
    <property type="match status" value="1"/>
</dbReference>
<evidence type="ECO:0000313" key="13">
    <source>
        <dbReference type="Proteomes" id="UP000244959"/>
    </source>
</evidence>
<dbReference type="PANTHER" id="PTHR23502:SF132">
    <property type="entry name" value="POLYAMINE TRANSPORTER 2-RELATED"/>
    <property type="match status" value="1"/>
</dbReference>
<feature type="transmembrane region" description="Helical" evidence="8">
    <location>
        <begin position="279"/>
        <end position="301"/>
    </location>
</feature>
<dbReference type="Gene3D" id="1.20.1720.10">
    <property type="entry name" value="Multidrug resistance protein D"/>
    <property type="match status" value="1"/>
</dbReference>
<protein>
    <recommendedName>
        <fullName evidence="8">Bcr/CflA family efflux transporter</fullName>
    </recommendedName>
</protein>
<keyword evidence="5 8" id="KW-0812">Transmembrane</keyword>
<feature type="transmembrane region" description="Helical" evidence="8">
    <location>
        <begin position="75"/>
        <end position="94"/>
    </location>
</feature>
<reference evidence="13" key="3">
    <citation type="submission" date="2018-03" db="EMBL/GenBank/DDBJ databases">
        <authorList>
            <person name="Batty M. E."/>
            <person name="Batty M E."/>
        </authorList>
    </citation>
    <scope>NUCLEOTIDE SEQUENCE [LARGE SCALE GENOMIC DNA]</scope>
    <source>
        <strain evidence="13">Gilliam</strain>
    </source>
</reference>
<evidence type="ECO:0000256" key="8">
    <source>
        <dbReference type="RuleBase" id="RU365088"/>
    </source>
</evidence>
<dbReference type="EMBL" id="LS398551">
    <property type="protein sequence ID" value="SPR12440.1"/>
    <property type="molecule type" value="Genomic_DNA"/>
</dbReference>
<evidence type="ECO:0000313" key="12">
    <source>
        <dbReference type="Proteomes" id="UP000033769"/>
    </source>
</evidence>
<feature type="transmembrane region" description="Helical" evidence="8">
    <location>
        <begin position="213"/>
        <end position="229"/>
    </location>
</feature>
<keyword evidence="3 8" id="KW-0813">Transport</keyword>
<proteinExistence type="inferred from homology"/>
<dbReference type="EMBL" id="LANO01000010">
    <property type="protein sequence ID" value="KJV53261.1"/>
    <property type="molecule type" value="Genomic_DNA"/>
</dbReference>
<evidence type="ECO:0000313" key="10">
    <source>
        <dbReference type="EMBL" id="KJV53261.1"/>
    </source>
</evidence>
<feature type="transmembrane region" description="Helical" evidence="8">
    <location>
        <begin position="100"/>
        <end position="125"/>
    </location>
</feature>
<feature type="transmembrane region" description="Helical" evidence="8">
    <location>
        <begin position="12"/>
        <end position="31"/>
    </location>
</feature>
<dbReference type="Proteomes" id="UP000244959">
    <property type="component" value="Chromosome I"/>
</dbReference>